<dbReference type="InterPro" id="IPR006675">
    <property type="entry name" value="HDIG_dom"/>
</dbReference>
<dbReference type="Gene3D" id="1.10.3210.10">
    <property type="entry name" value="Hypothetical protein af1432"/>
    <property type="match status" value="1"/>
</dbReference>
<feature type="modified residue" description="4-aspartylphosphate" evidence="1">
    <location>
        <position position="69"/>
    </location>
</feature>
<accession>A0ABV2CN62</accession>
<dbReference type="InterPro" id="IPR011006">
    <property type="entry name" value="CheY-like_superfamily"/>
</dbReference>
<dbReference type="InterPro" id="IPR006674">
    <property type="entry name" value="HD_domain"/>
</dbReference>
<feature type="domain" description="HD-GYP" evidence="5">
    <location>
        <begin position="190"/>
        <end position="386"/>
    </location>
</feature>
<dbReference type="SUPFAM" id="SSF109604">
    <property type="entry name" value="HD-domain/PDEase-like"/>
    <property type="match status" value="1"/>
</dbReference>
<comment type="caution">
    <text evidence="6">The sequence shown here is derived from an EMBL/GenBank/DDBJ whole genome shotgun (WGS) entry which is preliminary data.</text>
</comment>
<dbReference type="PANTHER" id="PTHR45228:SF8">
    <property type="entry name" value="TWO-COMPONENT RESPONSE REGULATOR-RELATED"/>
    <property type="match status" value="1"/>
</dbReference>
<dbReference type="InterPro" id="IPR037522">
    <property type="entry name" value="HD_GYP_dom"/>
</dbReference>
<dbReference type="Pfam" id="PF00072">
    <property type="entry name" value="Response_reg"/>
    <property type="match status" value="1"/>
</dbReference>
<name>A0ABV2CN62_9RHOO</name>
<dbReference type="Pfam" id="PF13487">
    <property type="entry name" value="HD_5"/>
    <property type="match status" value="1"/>
</dbReference>
<sequence>MDQQPGTPEQFIAGFDRPPEILLVDDEPNVLSSLRRMLRPAGYAVRAANSGDEALTLLAERPADLVISDMRMPGMNGATLLTEVRRRWPDSRRLLLTGYAEVASAIAAINEGGIHRYVSKPWNDEELLAIVRQSLEHAGLKREHDRLEALTREQNEALRELNATLEERVRQRTEELQIAHQEVSLSMEKLKKTFFTSVQIFSQLIELRAPTLSGHSRRVADVSRKVAVKMGFSNDLAQEVFLAALLHDIGKIGYPDDLFDKPPGRMSADELGLMRKHTINGAAALMSMPDMRGVADIIRAHHERWDGKGYPEGLAGDRIPAGARILALANDYDAAQIGLVSARRMTVEEAKANVIEGRGFRYDPAVVDAFAELTGRAPKTEPVARRLSGSDLEPGMVLTHDLYSPDGLLLLAVGYTLDALIVKQIREFEESYGKRLVVCVRPTAPAATEATS</sequence>
<evidence type="ECO:0000256" key="2">
    <source>
        <dbReference type="SAM" id="Coils"/>
    </source>
</evidence>
<feature type="coiled-coil region" evidence="2">
    <location>
        <begin position="140"/>
        <end position="182"/>
    </location>
</feature>
<dbReference type="PANTHER" id="PTHR45228">
    <property type="entry name" value="CYCLIC DI-GMP PHOSPHODIESTERASE TM_0186-RELATED"/>
    <property type="match status" value="1"/>
</dbReference>
<evidence type="ECO:0000259" key="4">
    <source>
        <dbReference type="PROSITE" id="PS51831"/>
    </source>
</evidence>
<dbReference type="CDD" id="cd17569">
    <property type="entry name" value="REC_HupR-like"/>
    <property type="match status" value="1"/>
</dbReference>
<dbReference type="InterPro" id="IPR001789">
    <property type="entry name" value="Sig_transdc_resp-reg_receiver"/>
</dbReference>
<dbReference type="InterPro" id="IPR003607">
    <property type="entry name" value="HD/PDEase_dom"/>
</dbReference>
<dbReference type="Gene3D" id="3.40.50.2300">
    <property type="match status" value="1"/>
</dbReference>
<gene>
    <name evidence="6" type="ORF">ABVT11_05830</name>
</gene>
<reference evidence="6 7" key="1">
    <citation type="submission" date="2024-07" db="EMBL/GenBank/DDBJ databases">
        <title>Uliginosibacterium paludis KCTC:42655.</title>
        <authorList>
            <person name="Kim M.K."/>
        </authorList>
    </citation>
    <scope>NUCLEOTIDE SEQUENCE [LARGE SCALE GENOMIC DNA]</scope>
    <source>
        <strain evidence="6 7">KCTC 42655</strain>
    </source>
</reference>
<dbReference type="SMART" id="SM00471">
    <property type="entry name" value="HDc"/>
    <property type="match status" value="1"/>
</dbReference>
<dbReference type="SMART" id="SM00448">
    <property type="entry name" value="REC"/>
    <property type="match status" value="1"/>
</dbReference>
<dbReference type="RefSeq" id="WP_345925665.1">
    <property type="nucleotide sequence ID" value="NZ_JBDIVF010000002.1"/>
</dbReference>
<keyword evidence="2" id="KW-0175">Coiled coil</keyword>
<keyword evidence="7" id="KW-1185">Reference proteome</keyword>
<evidence type="ECO:0000313" key="6">
    <source>
        <dbReference type="EMBL" id="MET1489337.1"/>
    </source>
</evidence>
<dbReference type="PROSITE" id="PS51832">
    <property type="entry name" value="HD_GYP"/>
    <property type="match status" value="1"/>
</dbReference>
<evidence type="ECO:0000313" key="7">
    <source>
        <dbReference type="Proteomes" id="UP001548590"/>
    </source>
</evidence>
<dbReference type="Proteomes" id="UP001548590">
    <property type="component" value="Unassembled WGS sequence"/>
</dbReference>
<feature type="domain" description="Response regulatory" evidence="3">
    <location>
        <begin position="20"/>
        <end position="135"/>
    </location>
</feature>
<dbReference type="NCBIfam" id="TIGR00277">
    <property type="entry name" value="HDIG"/>
    <property type="match status" value="1"/>
</dbReference>
<feature type="domain" description="HD" evidence="4">
    <location>
        <begin position="212"/>
        <end position="335"/>
    </location>
</feature>
<dbReference type="PROSITE" id="PS50110">
    <property type="entry name" value="RESPONSE_REGULATORY"/>
    <property type="match status" value="1"/>
</dbReference>
<dbReference type="SUPFAM" id="SSF52172">
    <property type="entry name" value="CheY-like"/>
    <property type="match status" value="1"/>
</dbReference>
<dbReference type="EMBL" id="JBEWLZ010000003">
    <property type="protein sequence ID" value="MET1489337.1"/>
    <property type="molecule type" value="Genomic_DNA"/>
</dbReference>
<evidence type="ECO:0000256" key="1">
    <source>
        <dbReference type="PROSITE-ProRule" id="PRU00169"/>
    </source>
</evidence>
<protein>
    <submittedName>
        <fullName evidence="6">HD domain-containing phosphohydrolase</fullName>
    </submittedName>
</protein>
<dbReference type="PROSITE" id="PS51831">
    <property type="entry name" value="HD"/>
    <property type="match status" value="1"/>
</dbReference>
<evidence type="ECO:0000259" key="5">
    <source>
        <dbReference type="PROSITE" id="PS51832"/>
    </source>
</evidence>
<evidence type="ECO:0000259" key="3">
    <source>
        <dbReference type="PROSITE" id="PS50110"/>
    </source>
</evidence>
<proteinExistence type="predicted"/>
<organism evidence="6 7">
    <name type="scientific">Uliginosibacterium paludis</name>
    <dbReference type="NCBI Taxonomy" id="1615952"/>
    <lineage>
        <taxon>Bacteria</taxon>
        <taxon>Pseudomonadati</taxon>
        <taxon>Pseudomonadota</taxon>
        <taxon>Betaproteobacteria</taxon>
        <taxon>Rhodocyclales</taxon>
        <taxon>Zoogloeaceae</taxon>
        <taxon>Uliginosibacterium</taxon>
    </lineage>
</organism>
<dbReference type="InterPro" id="IPR052020">
    <property type="entry name" value="Cyclic_di-GMP/3'3'-cGAMP_PDE"/>
</dbReference>
<dbReference type="CDD" id="cd00077">
    <property type="entry name" value="HDc"/>
    <property type="match status" value="1"/>
</dbReference>
<keyword evidence="1" id="KW-0597">Phosphoprotein</keyword>